<evidence type="ECO:0000313" key="3">
    <source>
        <dbReference type="Proteomes" id="UP000027222"/>
    </source>
</evidence>
<dbReference type="Proteomes" id="UP000027222">
    <property type="component" value="Unassembled WGS sequence"/>
</dbReference>
<dbReference type="HOGENOM" id="CLU_028537_0_0_1"/>
<gene>
    <name evidence="2" type="ORF">GALMADRAFT_144413</name>
</gene>
<feature type="transmembrane region" description="Helical" evidence="1">
    <location>
        <begin position="65"/>
        <end position="87"/>
    </location>
</feature>
<keyword evidence="1" id="KW-1133">Transmembrane helix</keyword>
<dbReference type="OrthoDB" id="5348845at2759"/>
<accession>A0A067SLT7</accession>
<reference evidence="3" key="1">
    <citation type="journal article" date="2014" name="Proc. Natl. Acad. Sci. U.S.A.">
        <title>Extensive sampling of basidiomycete genomes demonstrates inadequacy of the white-rot/brown-rot paradigm for wood decay fungi.</title>
        <authorList>
            <person name="Riley R."/>
            <person name="Salamov A.A."/>
            <person name="Brown D.W."/>
            <person name="Nagy L.G."/>
            <person name="Floudas D."/>
            <person name="Held B.W."/>
            <person name="Levasseur A."/>
            <person name="Lombard V."/>
            <person name="Morin E."/>
            <person name="Otillar R."/>
            <person name="Lindquist E.A."/>
            <person name="Sun H."/>
            <person name="LaButti K.M."/>
            <person name="Schmutz J."/>
            <person name="Jabbour D."/>
            <person name="Luo H."/>
            <person name="Baker S.E."/>
            <person name="Pisabarro A.G."/>
            <person name="Walton J.D."/>
            <person name="Blanchette R.A."/>
            <person name="Henrissat B."/>
            <person name="Martin F."/>
            <person name="Cullen D."/>
            <person name="Hibbett D.S."/>
            <person name="Grigoriev I.V."/>
        </authorList>
    </citation>
    <scope>NUCLEOTIDE SEQUENCE [LARGE SCALE GENOMIC DNA]</scope>
    <source>
        <strain evidence="3">CBS 339.88</strain>
    </source>
</reference>
<dbReference type="EMBL" id="KL142395">
    <property type="protein sequence ID" value="KDR70947.1"/>
    <property type="molecule type" value="Genomic_DNA"/>
</dbReference>
<proteinExistence type="predicted"/>
<feature type="transmembrane region" description="Helical" evidence="1">
    <location>
        <begin position="561"/>
        <end position="582"/>
    </location>
</feature>
<name>A0A067SLT7_GALM3</name>
<keyword evidence="1" id="KW-0812">Transmembrane</keyword>
<sequence>MIPPSSRVVWSTNAGTNFEQATLASIPDTKPGYALTGGLDSLHALMPNFFVISTLPVGQNAVKNILFRAATVMLNFFVYRLFALLAFKRRDYTSFLMFAEDIIQKAFYAVSRKFNQQALLVAMFSAVMAAAGFYDTLLWALDSPGYITKSTRVNAGQLSSQLLESPGYTILLSSPVNRIGSINVNDSISANLFVAGLNFTLPGVNVPGFQQVVPPTIPISLVVPPSIWLDSDGFAVGPDNNIMITPDMNATNVCAANNVGPDQQAWRCTIRNIDAMPLFSQPMGQPQIWWDVDTSIYLSPSKKDNPWQSLGTGGNTAVMKQVFTVTKGKRRHTFLHTTFKAVMISFMPLPLDDGEITDFMRRTWQSDDPTQPITPTVQTLANFVIGAKNNKTSLSMGSFIKIGNVSVSSYSTEYLNVESASDQSVLYSALRFVSSTIQLMRSEVVFNPPTPFAVCDHPYTNLATGGIVRSTNCYSAYSATNNTQGRFLGQIDTSSVFILNDALGDGTKNISAVALDPAGLAWYNQNMNHIDNLLISRGLILGGVQSNVMVDVRHNEAALSYLQLFLTLLPFLLALVALGATFSQQMSYFKNSFLAAVCATTHVSDTPCEKVGYLRSPPEIFLRKTGEHVVLGTGKSAILASVGEGEMVTSGYGMGYVTEPLLLDKERGRSPEANTTTFPQQTL</sequence>
<evidence type="ECO:0000313" key="2">
    <source>
        <dbReference type="EMBL" id="KDR70947.1"/>
    </source>
</evidence>
<organism evidence="2 3">
    <name type="scientific">Galerina marginata (strain CBS 339.88)</name>
    <dbReference type="NCBI Taxonomy" id="685588"/>
    <lineage>
        <taxon>Eukaryota</taxon>
        <taxon>Fungi</taxon>
        <taxon>Dikarya</taxon>
        <taxon>Basidiomycota</taxon>
        <taxon>Agaricomycotina</taxon>
        <taxon>Agaricomycetes</taxon>
        <taxon>Agaricomycetidae</taxon>
        <taxon>Agaricales</taxon>
        <taxon>Agaricineae</taxon>
        <taxon>Strophariaceae</taxon>
        <taxon>Galerina</taxon>
    </lineage>
</organism>
<evidence type="ECO:0000256" key="1">
    <source>
        <dbReference type="SAM" id="Phobius"/>
    </source>
</evidence>
<feature type="transmembrane region" description="Helical" evidence="1">
    <location>
        <begin position="118"/>
        <end position="141"/>
    </location>
</feature>
<dbReference type="AlphaFoldDB" id="A0A067SLT7"/>
<protein>
    <submittedName>
        <fullName evidence="2">Uncharacterized protein</fullName>
    </submittedName>
</protein>
<keyword evidence="3" id="KW-1185">Reference proteome</keyword>
<keyword evidence="1" id="KW-0472">Membrane</keyword>